<evidence type="ECO:0000313" key="1">
    <source>
        <dbReference type="EMBL" id="KAK1395105.1"/>
    </source>
</evidence>
<reference evidence="1" key="1">
    <citation type="submission" date="2023-02" db="EMBL/GenBank/DDBJ databases">
        <title>Genome of toxic invasive species Heracleum sosnowskyi carries increased number of genes despite the absence of recent whole-genome duplications.</title>
        <authorList>
            <person name="Schelkunov M."/>
            <person name="Shtratnikova V."/>
            <person name="Makarenko M."/>
            <person name="Klepikova A."/>
            <person name="Omelchenko D."/>
            <person name="Novikova G."/>
            <person name="Obukhova E."/>
            <person name="Bogdanov V."/>
            <person name="Penin A."/>
            <person name="Logacheva M."/>
        </authorList>
    </citation>
    <scope>NUCLEOTIDE SEQUENCE</scope>
    <source>
        <strain evidence="1">Hsosn_3</strain>
        <tissue evidence="1">Leaf</tissue>
    </source>
</reference>
<comment type="caution">
    <text evidence="1">The sequence shown here is derived from an EMBL/GenBank/DDBJ whole genome shotgun (WGS) entry which is preliminary data.</text>
</comment>
<evidence type="ECO:0000313" key="2">
    <source>
        <dbReference type="Proteomes" id="UP001237642"/>
    </source>
</evidence>
<protein>
    <submittedName>
        <fullName evidence="1">Uncharacterized protein</fullName>
    </submittedName>
</protein>
<sequence>MLQANNATVPAREVLEALALKFSTSPERSGKFVAQMKQAQRLLESDIFAYLHCGTLTCSPLLSAFDRIIQSPVSFGGFGSLTRHLGRLRNDERGKERYKEKGAEVIEDDIDTYDNSSKDESKMNSNNDVKVIVDGDMEKKEDENCSESVNVEYKSHLQLVDEDFDFDKISGYEENGGETNLKMWPIFICMDQVDTMFIQKHIKIKFRECEISGMLAAIIKDLKFSLGDQVRILNASLTIIKRDKVGIQILYGRGKVEALGLVELVLDEVAIVEEWALDNDVKWFGGLKAVYLGDEHFRGYNLSTRTDAKLGVPCDLSETYAELVFHDYGSGIFPLMGNKYNISSLVMTQKMDFFHNHHH</sequence>
<organism evidence="1 2">
    <name type="scientific">Heracleum sosnowskyi</name>
    <dbReference type="NCBI Taxonomy" id="360622"/>
    <lineage>
        <taxon>Eukaryota</taxon>
        <taxon>Viridiplantae</taxon>
        <taxon>Streptophyta</taxon>
        <taxon>Embryophyta</taxon>
        <taxon>Tracheophyta</taxon>
        <taxon>Spermatophyta</taxon>
        <taxon>Magnoliopsida</taxon>
        <taxon>eudicotyledons</taxon>
        <taxon>Gunneridae</taxon>
        <taxon>Pentapetalae</taxon>
        <taxon>asterids</taxon>
        <taxon>campanulids</taxon>
        <taxon>Apiales</taxon>
        <taxon>Apiaceae</taxon>
        <taxon>Apioideae</taxon>
        <taxon>apioid superclade</taxon>
        <taxon>Tordylieae</taxon>
        <taxon>Tordyliinae</taxon>
        <taxon>Heracleum</taxon>
    </lineage>
</organism>
<dbReference type="AlphaFoldDB" id="A0AAD8IZW2"/>
<accession>A0AAD8IZW2</accession>
<dbReference type="EMBL" id="JAUIZM010000003">
    <property type="protein sequence ID" value="KAK1395105.1"/>
    <property type="molecule type" value="Genomic_DNA"/>
</dbReference>
<name>A0AAD8IZW2_9APIA</name>
<proteinExistence type="predicted"/>
<keyword evidence="2" id="KW-1185">Reference proteome</keyword>
<gene>
    <name evidence="1" type="ORF">POM88_014161</name>
</gene>
<reference evidence="1" key="2">
    <citation type="submission" date="2023-05" db="EMBL/GenBank/DDBJ databases">
        <authorList>
            <person name="Schelkunov M.I."/>
        </authorList>
    </citation>
    <scope>NUCLEOTIDE SEQUENCE</scope>
    <source>
        <strain evidence="1">Hsosn_3</strain>
        <tissue evidence="1">Leaf</tissue>
    </source>
</reference>
<dbReference type="Proteomes" id="UP001237642">
    <property type="component" value="Unassembled WGS sequence"/>
</dbReference>